<protein>
    <submittedName>
        <fullName evidence="2">Uncharacterized protein</fullName>
    </submittedName>
</protein>
<feature type="region of interest" description="Disordered" evidence="1">
    <location>
        <begin position="78"/>
        <end position="148"/>
    </location>
</feature>
<proteinExistence type="predicted"/>
<organism evidence="2 3">
    <name type="scientific">Brassica cretica</name>
    <name type="common">Mustard</name>
    <dbReference type="NCBI Taxonomy" id="69181"/>
    <lineage>
        <taxon>Eukaryota</taxon>
        <taxon>Viridiplantae</taxon>
        <taxon>Streptophyta</taxon>
        <taxon>Embryophyta</taxon>
        <taxon>Tracheophyta</taxon>
        <taxon>Spermatophyta</taxon>
        <taxon>Magnoliopsida</taxon>
        <taxon>eudicotyledons</taxon>
        <taxon>Gunneridae</taxon>
        <taxon>Pentapetalae</taxon>
        <taxon>rosids</taxon>
        <taxon>malvids</taxon>
        <taxon>Brassicales</taxon>
        <taxon>Brassicaceae</taxon>
        <taxon>Brassiceae</taxon>
        <taxon>Brassica</taxon>
    </lineage>
</organism>
<evidence type="ECO:0000256" key="1">
    <source>
        <dbReference type="SAM" id="MobiDB-lite"/>
    </source>
</evidence>
<feature type="compositionally biased region" description="Polar residues" evidence="1">
    <location>
        <begin position="78"/>
        <end position="89"/>
    </location>
</feature>
<dbReference type="EMBL" id="QGKV02002055">
    <property type="protein sequence ID" value="KAF3496789.1"/>
    <property type="molecule type" value="Genomic_DNA"/>
</dbReference>
<feature type="compositionally biased region" description="Basic and acidic residues" evidence="1">
    <location>
        <begin position="10"/>
        <end position="26"/>
    </location>
</feature>
<reference evidence="2 3" key="1">
    <citation type="journal article" date="2020" name="BMC Genomics">
        <title>Intraspecific diversification of the crop wild relative Brassica cretica Lam. using demographic model selection.</title>
        <authorList>
            <person name="Kioukis A."/>
            <person name="Michalopoulou V.A."/>
            <person name="Briers L."/>
            <person name="Pirintsos S."/>
            <person name="Studholme D.J."/>
            <person name="Pavlidis P."/>
            <person name="Sarris P.F."/>
        </authorList>
    </citation>
    <scope>NUCLEOTIDE SEQUENCE [LARGE SCALE GENOMIC DNA]</scope>
    <source>
        <strain evidence="3">cv. PFS-1207/04</strain>
    </source>
</reference>
<evidence type="ECO:0000313" key="2">
    <source>
        <dbReference type="EMBL" id="KAF3496789.1"/>
    </source>
</evidence>
<comment type="caution">
    <text evidence="2">The sequence shown here is derived from an EMBL/GenBank/DDBJ whole genome shotgun (WGS) entry which is preliminary data.</text>
</comment>
<sequence length="148" mass="16513">MATNKPLSIIEDRTYRSEGHRNEGERSGSANVTDNDQMIGALNDMDMVEPYEGAMMECDDHADDLLGEDLMDLEDKVQSSVMAESSRTKASTKESKRSKSGTKLSAPLGIQTKKMEFLRRGSPRIRSTNFESMEETKQCELRKASGRA</sequence>
<name>A0ABQ7AGC2_BRACR</name>
<dbReference type="Proteomes" id="UP000266723">
    <property type="component" value="Unassembled WGS sequence"/>
</dbReference>
<feature type="compositionally biased region" description="Basic and acidic residues" evidence="1">
    <location>
        <begin position="134"/>
        <end position="148"/>
    </location>
</feature>
<accession>A0ABQ7AGC2</accession>
<feature type="region of interest" description="Disordered" evidence="1">
    <location>
        <begin position="1"/>
        <end position="37"/>
    </location>
</feature>
<keyword evidence="3" id="KW-1185">Reference proteome</keyword>
<evidence type="ECO:0000313" key="3">
    <source>
        <dbReference type="Proteomes" id="UP000266723"/>
    </source>
</evidence>
<gene>
    <name evidence="2" type="ORF">DY000_02053307</name>
</gene>